<dbReference type="EMBL" id="BJYU01000026">
    <property type="protein sequence ID" value="GEO14624.1"/>
    <property type="molecule type" value="Genomic_DNA"/>
</dbReference>
<gene>
    <name evidence="1" type="ORF">MAE02_23200</name>
</gene>
<reference evidence="1 2" key="1">
    <citation type="submission" date="2019-07" db="EMBL/GenBank/DDBJ databases">
        <title>Whole genome shotgun sequence of Microvirga aerophila NBRC 106136.</title>
        <authorList>
            <person name="Hosoyama A."/>
            <person name="Uohara A."/>
            <person name="Ohji S."/>
            <person name="Ichikawa N."/>
        </authorList>
    </citation>
    <scope>NUCLEOTIDE SEQUENCE [LARGE SCALE GENOMIC DNA]</scope>
    <source>
        <strain evidence="1 2">NBRC 106136</strain>
    </source>
</reference>
<protein>
    <submittedName>
        <fullName evidence="1">Uncharacterized protein</fullName>
    </submittedName>
</protein>
<proteinExistence type="predicted"/>
<dbReference type="AlphaFoldDB" id="A0A512BRU5"/>
<keyword evidence="2" id="KW-1185">Reference proteome</keyword>
<sequence length="95" mass="10937">MALTPHVMKYSNRLKPSDNFDSASLIRRVVSHIDDAQIKVGRKEVRGEIAGWIDRERNVKGWELFRRSRLSAEHFNCDPPAPQLLANPETVARDR</sequence>
<dbReference type="Proteomes" id="UP000321085">
    <property type="component" value="Unassembled WGS sequence"/>
</dbReference>
<evidence type="ECO:0000313" key="1">
    <source>
        <dbReference type="EMBL" id="GEO14624.1"/>
    </source>
</evidence>
<comment type="caution">
    <text evidence="1">The sequence shown here is derived from an EMBL/GenBank/DDBJ whole genome shotgun (WGS) entry which is preliminary data.</text>
</comment>
<accession>A0A512BRU5</accession>
<name>A0A512BRU5_9HYPH</name>
<evidence type="ECO:0000313" key="2">
    <source>
        <dbReference type="Proteomes" id="UP000321085"/>
    </source>
</evidence>
<organism evidence="1 2">
    <name type="scientific">Microvirga aerophila</name>
    <dbReference type="NCBI Taxonomy" id="670291"/>
    <lineage>
        <taxon>Bacteria</taxon>
        <taxon>Pseudomonadati</taxon>
        <taxon>Pseudomonadota</taxon>
        <taxon>Alphaproteobacteria</taxon>
        <taxon>Hyphomicrobiales</taxon>
        <taxon>Methylobacteriaceae</taxon>
        <taxon>Microvirga</taxon>
    </lineage>
</organism>